<dbReference type="GO" id="GO:0006637">
    <property type="term" value="P:acyl-CoA metabolic process"/>
    <property type="evidence" value="ECO:0007669"/>
    <property type="project" value="TreeGrafter"/>
</dbReference>
<dbReference type="RefSeq" id="WP_163282653.1">
    <property type="nucleotide sequence ID" value="NZ_JAAGVY010000001.1"/>
</dbReference>
<keyword evidence="6" id="KW-1185">Reference proteome</keyword>
<dbReference type="SUPFAM" id="SSF54637">
    <property type="entry name" value="Thioesterase/thiol ester dehydrase-isomerase"/>
    <property type="match status" value="1"/>
</dbReference>
<keyword evidence="2 3" id="KW-0378">Hydrolase</keyword>
<proteinExistence type="inferred from homology"/>
<dbReference type="AlphaFoldDB" id="A0A7K3WK69"/>
<dbReference type="InterPro" id="IPR006683">
    <property type="entry name" value="Thioestr_dom"/>
</dbReference>
<dbReference type="PANTHER" id="PTHR11049">
    <property type="entry name" value="ACYL COENZYME A THIOESTER HYDROLASE"/>
    <property type="match status" value="1"/>
</dbReference>
<evidence type="ECO:0000313" key="5">
    <source>
        <dbReference type="EMBL" id="NEN21928.1"/>
    </source>
</evidence>
<dbReference type="InterPro" id="IPR029069">
    <property type="entry name" value="HotDog_dom_sf"/>
</dbReference>
<comment type="similarity">
    <text evidence="1">Belongs to the acyl coenzyme A hydrolase family.</text>
</comment>
<feature type="domain" description="HotDog ACOT-type" evidence="4">
    <location>
        <begin position="8"/>
        <end position="120"/>
    </location>
</feature>
<gene>
    <name evidence="5" type="ORF">G3O08_00225</name>
</gene>
<evidence type="ECO:0000256" key="2">
    <source>
        <dbReference type="ARBA" id="ARBA00022801"/>
    </source>
</evidence>
<dbReference type="Proteomes" id="UP000486602">
    <property type="component" value="Unassembled WGS sequence"/>
</dbReference>
<dbReference type="GO" id="GO:0052816">
    <property type="term" value="F:long-chain fatty acyl-CoA hydrolase activity"/>
    <property type="evidence" value="ECO:0007669"/>
    <property type="project" value="TreeGrafter"/>
</dbReference>
<reference evidence="5 6" key="1">
    <citation type="submission" date="2020-02" db="EMBL/GenBank/DDBJ databases">
        <title>Out from the shadows clarifying the taxonomy of the family Cryomorphaceae and related taxa by utilizing the GTDB taxonomic framework.</title>
        <authorList>
            <person name="Bowman J.P."/>
        </authorList>
    </citation>
    <scope>NUCLEOTIDE SEQUENCE [LARGE SCALE GENOMIC DNA]</scope>
    <source>
        <strain evidence="5 6">QSSC 1-22</strain>
    </source>
</reference>
<dbReference type="InterPro" id="IPR033120">
    <property type="entry name" value="HOTDOG_ACOT"/>
</dbReference>
<evidence type="ECO:0000256" key="3">
    <source>
        <dbReference type="PROSITE-ProRule" id="PRU01106"/>
    </source>
</evidence>
<comment type="caution">
    <text evidence="5">The sequence shown here is derived from an EMBL/GenBank/DDBJ whole genome shotgun (WGS) entry which is preliminary data.</text>
</comment>
<evidence type="ECO:0000259" key="4">
    <source>
        <dbReference type="PROSITE" id="PS51770"/>
    </source>
</evidence>
<dbReference type="InterPro" id="IPR040170">
    <property type="entry name" value="Cytosol_ACT"/>
</dbReference>
<evidence type="ECO:0000256" key="1">
    <source>
        <dbReference type="ARBA" id="ARBA00010458"/>
    </source>
</evidence>
<sequence length="170" mass="18976">MSEKKFARETFASTSKIILPNDTNTLGNLMGGQLLNWMDINAAISAQRHCRRVVVTAAVNNVSFNRPVKLGDILTIESKVSRAFSSSMEVFLDVFTENHRTGKRTKCNEAIYSFVAVDQVGQPINVPEMIPETDLEKERFAGALRRRQLSLILSGRMDPKDATELKALFA</sequence>
<dbReference type="Gene3D" id="3.10.129.10">
    <property type="entry name" value="Hotdog Thioesterase"/>
    <property type="match status" value="1"/>
</dbReference>
<dbReference type="EMBL" id="JAAGVY010000001">
    <property type="protein sequence ID" value="NEN21928.1"/>
    <property type="molecule type" value="Genomic_DNA"/>
</dbReference>
<dbReference type="PROSITE" id="PS51770">
    <property type="entry name" value="HOTDOG_ACOT"/>
    <property type="match status" value="1"/>
</dbReference>
<dbReference type="GO" id="GO:0005737">
    <property type="term" value="C:cytoplasm"/>
    <property type="evidence" value="ECO:0007669"/>
    <property type="project" value="TreeGrafter"/>
</dbReference>
<protein>
    <submittedName>
        <fullName evidence="5">Acyl-CoA thioesterase</fullName>
    </submittedName>
</protein>
<evidence type="ECO:0000313" key="6">
    <source>
        <dbReference type="Proteomes" id="UP000486602"/>
    </source>
</evidence>
<dbReference type="CDD" id="cd03442">
    <property type="entry name" value="BFIT_BACH"/>
    <property type="match status" value="1"/>
</dbReference>
<accession>A0A7K3WK69</accession>
<organism evidence="5 6">
    <name type="scientific">Cryomorpha ignava</name>
    <dbReference type="NCBI Taxonomy" id="101383"/>
    <lineage>
        <taxon>Bacteria</taxon>
        <taxon>Pseudomonadati</taxon>
        <taxon>Bacteroidota</taxon>
        <taxon>Flavobacteriia</taxon>
        <taxon>Flavobacteriales</taxon>
        <taxon>Cryomorphaceae</taxon>
        <taxon>Cryomorpha</taxon>
    </lineage>
</organism>
<name>A0A7K3WK69_9FLAO</name>
<dbReference type="Pfam" id="PF03061">
    <property type="entry name" value="4HBT"/>
    <property type="match status" value="1"/>
</dbReference>